<comment type="caution">
    <text evidence="2">The sequence shown here is derived from an EMBL/GenBank/DDBJ whole genome shotgun (WGS) entry which is preliminary data.</text>
</comment>
<reference evidence="2" key="1">
    <citation type="submission" date="2023-07" db="EMBL/GenBank/DDBJ databases">
        <title>Wenyingzhuangia sp. chi5 genome sequencing and assembly.</title>
        <authorList>
            <person name="Park S."/>
        </authorList>
    </citation>
    <scope>NUCLEOTIDE SEQUENCE</scope>
    <source>
        <strain evidence="2">Chi5</strain>
    </source>
</reference>
<evidence type="ECO:0000256" key="1">
    <source>
        <dbReference type="SAM" id="Phobius"/>
    </source>
</evidence>
<dbReference type="EMBL" id="JAUMIT010000007">
    <property type="protein sequence ID" value="MDO3695679.1"/>
    <property type="molecule type" value="Genomic_DNA"/>
</dbReference>
<keyword evidence="1" id="KW-0472">Membrane</keyword>
<evidence type="ECO:0000313" key="3">
    <source>
        <dbReference type="Proteomes" id="UP001168642"/>
    </source>
</evidence>
<evidence type="ECO:0000313" key="2">
    <source>
        <dbReference type="EMBL" id="MDO3695679.1"/>
    </source>
</evidence>
<dbReference type="Proteomes" id="UP001168642">
    <property type="component" value="Unassembled WGS sequence"/>
</dbReference>
<keyword evidence="3" id="KW-1185">Reference proteome</keyword>
<name>A0ABT8VUM9_9FLAO</name>
<keyword evidence="1" id="KW-0812">Transmembrane</keyword>
<protein>
    <submittedName>
        <fullName evidence="2">FeoB-associated Cys-rich membrane protein</fullName>
    </submittedName>
</protein>
<accession>A0ABT8VUM9</accession>
<dbReference type="Pfam" id="PF12669">
    <property type="entry name" value="FeoB_associated"/>
    <property type="match status" value="1"/>
</dbReference>
<organism evidence="2 3">
    <name type="scientific">Wenyingzhuangia gilva</name>
    <dbReference type="NCBI Taxonomy" id="3057677"/>
    <lineage>
        <taxon>Bacteria</taxon>
        <taxon>Pseudomonadati</taxon>
        <taxon>Bacteroidota</taxon>
        <taxon>Flavobacteriia</taxon>
        <taxon>Flavobacteriales</taxon>
        <taxon>Flavobacteriaceae</taxon>
        <taxon>Wenyingzhuangia</taxon>
    </lineage>
</organism>
<gene>
    <name evidence="2" type="ORF">QVZ41_12590</name>
</gene>
<sequence>MIQNILVIATVIFALWILYSKFFKKSKNKKACGSDDCGCS</sequence>
<keyword evidence="1" id="KW-1133">Transmembrane helix</keyword>
<feature type="transmembrane region" description="Helical" evidence="1">
    <location>
        <begin position="6"/>
        <end position="23"/>
    </location>
</feature>
<proteinExistence type="predicted"/>